<evidence type="ECO:0000313" key="6">
    <source>
        <dbReference type="Proteomes" id="UP000664417"/>
    </source>
</evidence>
<keyword evidence="2" id="KW-0560">Oxidoreductase</keyword>
<dbReference type="FunFam" id="3.40.50.720:FF:000173">
    <property type="entry name" value="3-oxoacyl-[acyl-carrier protein] reductase"/>
    <property type="match status" value="1"/>
</dbReference>
<dbReference type="PANTHER" id="PTHR42879:SF2">
    <property type="entry name" value="3-OXOACYL-[ACYL-CARRIER-PROTEIN] REDUCTASE FABG"/>
    <property type="match status" value="1"/>
</dbReference>
<accession>A0A8J7U3J1</accession>
<gene>
    <name evidence="4" type="ORF">J3U88_02430</name>
    <name evidence="5" type="ORF">J3U88_09070</name>
</gene>
<reference evidence="4" key="1">
    <citation type="submission" date="2021-03" db="EMBL/GenBank/DDBJ databases">
        <authorList>
            <person name="Wang G."/>
        </authorList>
    </citation>
    <scope>NUCLEOTIDE SEQUENCE</scope>
    <source>
        <strain evidence="4">KCTC 12899</strain>
    </source>
</reference>
<dbReference type="Pfam" id="PF13561">
    <property type="entry name" value="adh_short_C2"/>
    <property type="match status" value="1"/>
</dbReference>
<evidence type="ECO:0000259" key="3">
    <source>
        <dbReference type="SMART" id="SM00822"/>
    </source>
</evidence>
<comment type="similarity">
    <text evidence="1">Belongs to the short-chain dehydrogenases/reductases (SDR) family.</text>
</comment>
<dbReference type="InterPro" id="IPR036291">
    <property type="entry name" value="NAD(P)-bd_dom_sf"/>
</dbReference>
<dbReference type="InterPro" id="IPR020904">
    <property type="entry name" value="Sc_DH/Rdtase_CS"/>
</dbReference>
<dbReference type="Gene3D" id="3.40.50.720">
    <property type="entry name" value="NAD(P)-binding Rossmann-like Domain"/>
    <property type="match status" value="1"/>
</dbReference>
<dbReference type="InterPro" id="IPR002347">
    <property type="entry name" value="SDR_fam"/>
</dbReference>
<proteinExistence type="inferred from homology"/>
<feature type="domain" description="Ketoreductase" evidence="3">
    <location>
        <begin position="7"/>
        <end position="181"/>
    </location>
</feature>
<dbReference type="EMBL" id="JAFREP010000002">
    <property type="protein sequence ID" value="MBO1317301.1"/>
    <property type="molecule type" value="Genomic_DNA"/>
</dbReference>
<dbReference type="PROSITE" id="PS00061">
    <property type="entry name" value="ADH_SHORT"/>
    <property type="match status" value="1"/>
</dbReference>
<dbReference type="AlphaFoldDB" id="A0A8J7U3J1"/>
<dbReference type="EMBL" id="JAFREP010000006">
    <property type="protein sequence ID" value="MBO1318608.1"/>
    <property type="molecule type" value="Genomic_DNA"/>
</dbReference>
<dbReference type="RefSeq" id="WP_207856538.1">
    <property type="nucleotide sequence ID" value="NZ_JAFREP010000002.1"/>
</dbReference>
<evidence type="ECO:0000256" key="1">
    <source>
        <dbReference type="ARBA" id="ARBA00006484"/>
    </source>
</evidence>
<name>A0A8J7U3J1_9BACT</name>
<keyword evidence="6" id="KW-1185">Reference proteome</keyword>
<dbReference type="GO" id="GO:0016491">
    <property type="term" value="F:oxidoreductase activity"/>
    <property type="evidence" value="ECO:0007669"/>
    <property type="project" value="UniProtKB-KW"/>
</dbReference>
<evidence type="ECO:0000256" key="2">
    <source>
        <dbReference type="ARBA" id="ARBA00023002"/>
    </source>
</evidence>
<evidence type="ECO:0000313" key="4">
    <source>
        <dbReference type="EMBL" id="MBO1317301.1"/>
    </source>
</evidence>
<dbReference type="GO" id="GO:0032787">
    <property type="term" value="P:monocarboxylic acid metabolic process"/>
    <property type="evidence" value="ECO:0007669"/>
    <property type="project" value="UniProtKB-ARBA"/>
</dbReference>
<comment type="caution">
    <text evidence="4">The sequence shown here is derived from an EMBL/GenBank/DDBJ whole genome shotgun (WGS) entry which is preliminary data.</text>
</comment>
<dbReference type="InterPro" id="IPR050259">
    <property type="entry name" value="SDR"/>
</dbReference>
<dbReference type="PANTHER" id="PTHR42879">
    <property type="entry name" value="3-OXOACYL-(ACYL-CARRIER-PROTEIN) REDUCTASE"/>
    <property type="match status" value="1"/>
</dbReference>
<sequence>MKGLDQKTVMITGANQGIGWATAERFEAEGSTLCLVDRDISDVTRERFGDKHHLLAADLATSAGMQAALELLRDKNCDVLINNAGITRDATITKMTRADWDKVIAVNLTAVFELCQGAAVMMKERGSGVILNASSVVAHNGNFGQTNYAATKAGVIAMTQTLARELGRANVRVNAVAPGFIETPMTEAIPEKVLDKIRQKPPLARMGHAHEIAAAYAFLASDEASYITGTTLNVDGGLVLG</sequence>
<dbReference type="PRINTS" id="PR00080">
    <property type="entry name" value="SDRFAMILY"/>
</dbReference>
<dbReference type="InterPro" id="IPR057326">
    <property type="entry name" value="KR_dom"/>
</dbReference>
<protein>
    <submittedName>
        <fullName evidence="4">SDR family oxidoreductase</fullName>
    </submittedName>
</protein>
<organism evidence="4 6">
    <name type="scientific">Acanthopleuribacter pedis</name>
    <dbReference type="NCBI Taxonomy" id="442870"/>
    <lineage>
        <taxon>Bacteria</taxon>
        <taxon>Pseudomonadati</taxon>
        <taxon>Acidobacteriota</taxon>
        <taxon>Holophagae</taxon>
        <taxon>Acanthopleuribacterales</taxon>
        <taxon>Acanthopleuribacteraceae</taxon>
        <taxon>Acanthopleuribacter</taxon>
    </lineage>
</organism>
<dbReference type="Proteomes" id="UP000664417">
    <property type="component" value="Unassembled WGS sequence"/>
</dbReference>
<dbReference type="SMART" id="SM00822">
    <property type="entry name" value="PKS_KR"/>
    <property type="match status" value="1"/>
</dbReference>
<dbReference type="SUPFAM" id="SSF51735">
    <property type="entry name" value="NAD(P)-binding Rossmann-fold domains"/>
    <property type="match status" value="1"/>
</dbReference>
<evidence type="ECO:0000313" key="5">
    <source>
        <dbReference type="EMBL" id="MBO1318608.1"/>
    </source>
</evidence>
<dbReference type="PRINTS" id="PR00081">
    <property type="entry name" value="GDHRDH"/>
</dbReference>